<dbReference type="Proteomes" id="UP000836841">
    <property type="component" value="Chromosome 2"/>
</dbReference>
<dbReference type="AlphaFoldDB" id="A0AAU9RR77"/>
<sequence length="549" mass="61872">MAFTDRTPAKDLVKLIEKTVKSENSRFPNRPIYLVGESVGACLALDVAARNPNIDLALILANPATHVHNIMSQPLSGMLNVLPDGIPTLLEDTFGFKQGDPTLTAMLNALVNEFAVHKIGGGMLRDLFAVSANLPTLSRIIPKDTLLWKLELLKSAVASANSHIHAVRAETLILLSGRDQWLLKEEDIDRFSQTLPNCIVRKLNDSGQFLLLEDGVDVVTIIKCKCFYRRGRSHDCISDYITPTPFEIKQQLDEHRFLIKALSPVSLSTLENGNVVRSLAGLPSEGPVLYVGYHMMLGFELAPMFSQLLKERNIHLRGLTHPLIFMNNKDSALDMLDSELFDKYKIMGGAPVSNTSIYKLLRSKSHVLLYPGGVREALHRKGEEYKLFWPEQPEFVRVAARFGAKIVPFGVVGEDDLFHIVLDSNDQRNIPILKDLMEKATKEAGNLREGDEGELGNQDFYFPGLIPKIPGRFYYYFGKPIETAGKEQELRDKEKAQELYLRVKSQVEQCIAYLKRKRESDPYRNLLRRMLYQASHGFSSEIPTFDLSD</sequence>
<comment type="similarity">
    <text evidence="1">Belongs to the diacylglycerol acyltransferase family.</text>
</comment>
<dbReference type="Pfam" id="PF12146">
    <property type="entry name" value="Hydrolase_4"/>
    <property type="match status" value="1"/>
</dbReference>
<keyword evidence="2" id="KW-0808">Transferase</keyword>
<feature type="domain" description="Serine aminopeptidase S33" evidence="4">
    <location>
        <begin position="11"/>
        <end position="180"/>
    </location>
</feature>
<dbReference type="InterPro" id="IPR029058">
    <property type="entry name" value="AB_hydrolase_fold"/>
</dbReference>
<evidence type="ECO:0000313" key="5">
    <source>
        <dbReference type="EMBL" id="CAH2045308.1"/>
    </source>
</evidence>
<reference evidence="5 6" key="1">
    <citation type="submission" date="2022-03" db="EMBL/GenBank/DDBJ databases">
        <authorList>
            <person name="Nunn A."/>
            <person name="Chopra R."/>
            <person name="Nunn A."/>
            <person name="Contreras Garrido A."/>
        </authorList>
    </citation>
    <scope>NUCLEOTIDE SEQUENCE [LARGE SCALE GENOMIC DNA]</scope>
</reference>
<evidence type="ECO:0000313" key="6">
    <source>
        <dbReference type="Proteomes" id="UP000836841"/>
    </source>
</evidence>
<evidence type="ECO:0000256" key="1">
    <source>
        <dbReference type="ARBA" id="ARBA00005420"/>
    </source>
</evidence>
<dbReference type="EMBL" id="OU466858">
    <property type="protein sequence ID" value="CAH2045308.1"/>
    <property type="molecule type" value="Genomic_DNA"/>
</dbReference>
<dbReference type="Gene3D" id="3.40.50.1820">
    <property type="entry name" value="alpha/beta hydrolase"/>
    <property type="match status" value="1"/>
</dbReference>
<proteinExistence type="inferred from homology"/>
<dbReference type="Pfam" id="PF03982">
    <property type="entry name" value="DAGAT"/>
    <property type="match status" value="1"/>
</dbReference>
<dbReference type="GO" id="GO:0004144">
    <property type="term" value="F:diacylglycerol O-acyltransferase activity"/>
    <property type="evidence" value="ECO:0007669"/>
    <property type="project" value="UniProtKB-ARBA"/>
</dbReference>
<accession>A0AAU9RR77</accession>
<dbReference type="SUPFAM" id="SSF53474">
    <property type="entry name" value="alpha/beta-Hydrolases"/>
    <property type="match status" value="1"/>
</dbReference>
<evidence type="ECO:0000256" key="3">
    <source>
        <dbReference type="ARBA" id="ARBA00023315"/>
    </source>
</evidence>
<keyword evidence="6" id="KW-1185">Reference proteome</keyword>
<name>A0AAU9RR77_THLAR</name>
<keyword evidence="3" id="KW-0012">Acyltransferase</keyword>
<organism evidence="5 6">
    <name type="scientific">Thlaspi arvense</name>
    <name type="common">Field penny-cress</name>
    <dbReference type="NCBI Taxonomy" id="13288"/>
    <lineage>
        <taxon>Eukaryota</taxon>
        <taxon>Viridiplantae</taxon>
        <taxon>Streptophyta</taxon>
        <taxon>Embryophyta</taxon>
        <taxon>Tracheophyta</taxon>
        <taxon>Spermatophyta</taxon>
        <taxon>Magnoliopsida</taxon>
        <taxon>eudicotyledons</taxon>
        <taxon>Gunneridae</taxon>
        <taxon>Pentapetalae</taxon>
        <taxon>rosids</taxon>
        <taxon>malvids</taxon>
        <taxon>Brassicales</taxon>
        <taxon>Brassicaceae</taxon>
        <taxon>Thlaspideae</taxon>
        <taxon>Thlaspi</taxon>
    </lineage>
</organism>
<dbReference type="InterPro" id="IPR022742">
    <property type="entry name" value="Hydrolase_4"/>
</dbReference>
<evidence type="ECO:0000256" key="2">
    <source>
        <dbReference type="ARBA" id="ARBA00022679"/>
    </source>
</evidence>
<dbReference type="PANTHER" id="PTHR22753:SF43">
    <property type="entry name" value="ESTERASE_LIPASE_THIOESTERASE FAMILY PROTEIN-RELATED"/>
    <property type="match status" value="1"/>
</dbReference>
<protein>
    <recommendedName>
        <fullName evidence="4">Serine aminopeptidase S33 domain-containing protein</fullName>
    </recommendedName>
</protein>
<dbReference type="CDD" id="cd07987">
    <property type="entry name" value="LPLAT_MGAT-like"/>
    <property type="match status" value="1"/>
</dbReference>
<evidence type="ECO:0000259" key="4">
    <source>
        <dbReference type="Pfam" id="PF12146"/>
    </source>
</evidence>
<dbReference type="GO" id="GO:0016020">
    <property type="term" value="C:membrane"/>
    <property type="evidence" value="ECO:0007669"/>
    <property type="project" value="TreeGrafter"/>
</dbReference>
<gene>
    <name evidence="5" type="ORF">TAV2_LOCUS7966</name>
</gene>
<dbReference type="InterPro" id="IPR007130">
    <property type="entry name" value="DAGAT"/>
</dbReference>
<dbReference type="PANTHER" id="PTHR22753">
    <property type="entry name" value="TRANSMEMBRANE PROTEIN 68"/>
    <property type="match status" value="1"/>
</dbReference>
<dbReference type="GO" id="GO:0019432">
    <property type="term" value="P:triglyceride biosynthetic process"/>
    <property type="evidence" value="ECO:0007669"/>
    <property type="project" value="UniProtKB-ARBA"/>
</dbReference>